<dbReference type="PANTHER" id="PTHR34183">
    <property type="entry name" value="ENDOLYTIC PEPTIDOGLYCAN TRANSGLYCOSYLASE RLPA"/>
    <property type="match status" value="1"/>
</dbReference>
<dbReference type="SUPFAM" id="SSF50685">
    <property type="entry name" value="Barwin-like endoglucanases"/>
    <property type="match status" value="1"/>
</dbReference>
<dbReference type="CDD" id="cd22268">
    <property type="entry name" value="DPBB_RlpA-like"/>
    <property type="match status" value="1"/>
</dbReference>
<evidence type="ECO:0000313" key="7">
    <source>
        <dbReference type="Proteomes" id="UP000035929"/>
    </source>
</evidence>
<dbReference type="InterPro" id="IPR009009">
    <property type="entry name" value="RlpA-like_DPBB"/>
</dbReference>
<dbReference type="InterPro" id="IPR012997">
    <property type="entry name" value="RplA"/>
</dbReference>
<comment type="similarity">
    <text evidence="3 4">Belongs to the RlpA family.</text>
</comment>
<dbReference type="HAMAP" id="MF_02071">
    <property type="entry name" value="RlpA"/>
    <property type="match status" value="1"/>
</dbReference>
<dbReference type="RefSeq" id="WP_048464220.1">
    <property type="nucleotide sequence ID" value="NZ_JBNTQU010000058.1"/>
</dbReference>
<feature type="signal peptide" evidence="3">
    <location>
        <begin position="1"/>
        <end position="38"/>
    </location>
</feature>
<dbReference type="GO" id="GO:0008932">
    <property type="term" value="F:lytic endotransglycosylase activity"/>
    <property type="evidence" value="ECO:0007669"/>
    <property type="project" value="UniProtKB-UniRule"/>
</dbReference>
<keyword evidence="6" id="KW-0449">Lipoprotein</keyword>
<gene>
    <name evidence="3" type="primary">rlpA</name>
    <name evidence="6" type="ORF">VP06_13120</name>
</gene>
<protein>
    <recommendedName>
        <fullName evidence="3">Endolytic peptidoglycan transglycosylase RlpA</fullName>
        <ecNumber evidence="3">4.2.2.-</ecNumber>
    </recommendedName>
</protein>
<accession>A0A0J6SMN2</accession>
<evidence type="ECO:0000256" key="4">
    <source>
        <dbReference type="RuleBase" id="RU003495"/>
    </source>
</evidence>
<sequence length="127" mass="13041" precursor="true">MNSAQPVRRSKSVRIVALAGGVTLAGLGSLAAVSAAQAQSGKASWYASGHRTASGERFNPNGLTAAHRSLPFGTRVRVTNQANGRSVVVRINDRGPFAHGRIIDLARGAGRAIGMNGVARVAVAVVD</sequence>
<comment type="function">
    <text evidence="3">Lytic transglycosylase with a strong preference for naked glycan strands that lack stem peptides.</text>
</comment>
<dbReference type="AlphaFoldDB" id="A0A0J6SMN2"/>
<dbReference type="EC" id="4.2.2.-" evidence="3"/>
<dbReference type="GO" id="GO:0000270">
    <property type="term" value="P:peptidoglycan metabolic process"/>
    <property type="evidence" value="ECO:0007669"/>
    <property type="project" value="UniProtKB-UniRule"/>
</dbReference>
<dbReference type="OrthoDB" id="9779128at2"/>
<evidence type="ECO:0000256" key="2">
    <source>
        <dbReference type="ARBA" id="ARBA00023316"/>
    </source>
</evidence>
<dbReference type="PANTHER" id="PTHR34183:SF8">
    <property type="entry name" value="ENDOLYTIC PEPTIDOGLYCAN TRANSGLYCOSYLASE RLPA-RELATED"/>
    <property type="match status" value="1"/>
</dbReference>
<dbReference type="NCBIfam" id="TIGR00413">
    <property type="entry name" value="rlpA"/>
    <property type="match status" value="1"/>
</dbReference>
<comment type="caution">
    <text evidence="6">The sequence shown here is derived from an EMBL/GenBank/DDBJ whole genome shotgun (WGS) entry which is preliminary data.</text>
</comment>
<keyword evidence="3" id="KW-0732">Signal</keyword>
<dbReference type="InterPro" id="IPR036908">
    <property type="entry name" value="RlpA-like_sf"/>
</dbReference>
<organism evidence="6 7">
    <name type="scientific">Methylobacterium aquaticum</name>
    <dbReference type="NCBI Taxonomy" id="270351"/>
    <lineage>
        <taxon>Bacteria</taxon>
        <taxon>Pseudomonadati</taxon>
        <taxon>Pseudomonadota</taxon>
        <taxon>Alphaproteobacteria</taxon>
        <taxon>Hyphomicrobiales</taxon>
        <taxon>Methylobacteriaceae</taxon>
        <taxon>Methylobacterium</taxon>
    </lineage>
</organism>
<dbReference type="InterPro" id="IPR034718">
    <property type="entry name" value="RlpA"/>
</dbReference>
<proteinExistence type="inferred from homology"/>
<dbReference type="GO" id="GO:0071555">
    <property type="term" value="P:cell wall organization"/>
    <property type="evidence" value="ECO:0007669"/>
    <property type="project" value="UniProtKB-KW"/>
</dbReference>
<feature type="chain" id="PRO_5009984050" description="Endolytic peptidoglycan transglycosylase RlpA" evidence="3">
    <location>
        <begin position="39"/>
        <end position="127"/>
    </location>
</feature>
<reference evidence="6 7" key="1">
    <citation type="submission" date="2015-03" db="EMBL/GenBank/DDBJ databases">
        <title>Genome sequencing of Methylobacterium aquaticum DSM16371 type strain.</title>
        <authorList>
            <person name="Chaudhry V."/>
            <person name="Patil P.B."/>
        </authorList>
    </citation>
    <scope>NUCLEOTIDE SEQUENCE [LARGE SCALE GENOMIC DNA]</scope>
    <source>
        <strain evidence="6 7">DSM 16371</strain>
    </source>
</reference>
<evidence type="ECO:0000256" key="3">
    <source>
        <dbReference type="HAMAP-Rule" id="MF_02071"/>
    </source>
</evidence>
<keyword evidence="2 3" id="KW-0961">Cell wall biogenesis/degradation</keyword>
<evidence type="ECO:0000256" key="1">
    <source>
        <dbReference type="ARBA" id="ARBA00023239"/>
    </source>
</evidence>
<dbReference type="EMBL" id="LABX01000096">
    <property type="protein sequence ID" value="KMO34902.1"/>
    <property type="molecule type" value="Genomic_DNA"/>
</dbReference>
<dbReference type="PATRIC" id="fig|270351.6.peg.7615"/>
<feature type="domain" description="RlpA-like protein double-psi beta-barrel" evidence="5">
    <location>
        <begin position="39"/>
        <end position="122"/>
    </location>
</feature>
<keyword evidence="1 3" id="KW-0456">Lyase</keyword>
<evidence type="ECO:0000259" key="5">
    <source>
        <dbReference type="Pfam" id="PF03330"/>
    </source>
</evidence>
<dbReference type="Gene3D" id="2.40.40.10">
    <property type="entry name" value="RlpA-like domain"/>
    <property type="match status" value="1"/>
</dbReference>
<dbReference type="Pfam" id="PF03330">
    <property type="entry name" value="DPBB_1"/>
    <property type="match status" value="1"/>
</dbReference>
<evidence type="ECO:0000313" key="6">
    <source>
        <dbReference type="EMBL" id="KMO34902.1"/>
    </source>
</evidence>
<name>A0A0J6SMN2_9HYPH</name>
<dbReference type="Proteomes" id="UP000035929">
    <property type="component" value="Unassembled WGS sequence"/>
</dbReference>